<dbReference type="AlphaFoldDB" id="A0A6B2JWS9"/>
<keyword evidence="4" id="KW-1185">Reference proteome</keyword>
<evidence type="ECO:0000313" key="4">
    <source>
        <dbReference type="Proteomes" id="UP000474757"/>
    </source>
</evidence>
<sequence>MEKTLLITGCSSGIGYDAARGMRDRGWRVFASCRKEEDCARLRDEGFESPRIDYTDEASIRSGLAEVLKATGGTLDALFNNGAYGLPAASEDLPRDALRAIFETNVFGWHDLTRQVIPVMRRQGHGRIVHNSSILGLIPYEWRGAYSATKYAIEGLADVSRLELRSANIDVVLIEPGPVTSEIRRNSVPHFEKWIDWQRSARAADYLVLRSRLYSENPAKDSFELPPSAVTKVLARALEARRPRARYTVTLPAFVASVGRRFLPARWVDGIILYVNRPRPARPRRAA</sequence>
<protein>
    <submittedName>
        <fullName evidence="3">SDR family NAD(P)-dependent oxidoreductase</fullName>
    </submittedName>
</protein>
<evidence type="ECO:0000256" key="1">
    <source>
        <dbReference type="ARBA" id="ARBA00006484"/>
    </source>
</evidence>
<dbReference type="Proteomes" id="UP000474757">
    <property type="component" value="Unassembled WGS sequence"/>
</dbReference>
<accession>A0A6B2JWS9</accession>
<comment type="caution">
    <text evidence="3">The sequence shown here is derived from an EMBL/GenBank/DDBJ whole genome shotgun (WGS) entry which is preliminary data.</text>
</comment>
<dbReference type="Pfam" id="PF00106">
    <property type="entry name" value="adh_short"/>
    <property type="match status" value="1"/>
</dbReference>
<dbReference type="RefSeq" id="WP_163895220.1">
    <property type="nucleotide sequence ID" value="NZ_JAAFYS010000003.1"/>
</dbReference>
<proteinExistence type="inferred from homology"/>
<keyword evidence="2" id="KW-0560">Oxidoreductase</keyword>
<organism evidence="3 4">
    <name type="scientific">Pseudoroseicyclus tamaricis</name>
    <dbReference type="NCBI Taxonomy" id="2705421"/>
    <lineage>
        <taxon>Bacteria</taxon>
        <taxon>Pseudomonadati</taxon>
        <taxon>Pseudomonadota</taxon>
        <taxon>Alphaproteobacteria</taxon>
        <taxon>Rhodobacterales</taxon>
        <taxon>Paracoccaceae</taxon>
        <taxon>Pseudoroseicyclus</taxon>
    </lineage>
</organism>
<comment type="similarity">
    <text evidence="1">Belongs to the short-chain dehydrogenases/reductases (SDR) family.</text>
</comment>
<evidence type="ECO:0000256" key="2">
    <source>
        <dbReference type="ARBA" id="ARBA00023002"/>
    </source>
</evidence>
<dbReference type="EMBL" id="JAAGAB010000003">
    <property type="protein sequence ID" value="NDV02365.1"/>
    <property type="molecule type" value="Genomic_DNA"/>
</dbReference>
<gene>
    <name evidence="3" type="ORF">GZA08_15445</name>
</gene>
<dbReference type="CDD" id="cd05374">
    <property type="entry name" value="17beta-HSD-like_SDR_c"/>
    <property type="match status" value="1"/>
</dbReference>
<dbReference type="PANTHER" id="PTHR44169:SF6">
    <property type="entry name" value="NADPH-DEPENDENT 1-ACYLDIHYDROXYACETONE PHOSPHATE REDUCTASE"/>
    <property type="match status" value="1"/>
</dbReference>
<name>A0A6B2JWS9_9RHOB</name>
<dbReference type="GO" id="GO:0016491">
    <property type="term" value="F:oxidoreductase activity"/>
    <property type="evidence" value="ECO:0007669"/>
    <property type="project" value="UniProtKB-KW"/>
</dbReference>
<reference evidence="3 4" key="1">
    <citation type="submission" date="2020-02" db="EMBL/GenBank/DDBJ databases">
        <title>Pseudoroseicyclus tamarix, sp. nov., isolated from offshore sediment of a Tamarix chinensis forest.</title>
        <authorList>
            <person name="Gai Y."/>
        </authorList>
    </citation>
    <scope>NUCLEOTIDE SEQUENCE [LARGE SCALE GENOMIC DNA]</scope>
    <source>
        <strain evidence="3 4">CLL3-39</strain>
    </source>
</reference>
<dbReference type="PRINTS" id="PR00081">
    <property type="entry name" value="GDHRDH"/>
</dbReference>
<dbReference type="SUPFAM" id="SSF51735">
    <property type="entry name" value="NAD(P)-binding Rossmann-fold domains"/>
    <property type="match status" value="1"/>
</dbReference>
<dbReference type="PANTHER" id="PTHR44169">
    <property type="entry name" value="NADPH-DEPENDENT 1-ACYLDIHYDROXYACETONE PHOSPHATE REDUCTASE"/>
    <property type="match status" value="1"/>
</dbReference>
<evidence type="ECO:0000313" key="3">
    <source>
        <dbReference type="EMBL" id="NDV02365.1"/>
    </source>
</evidence>
<dbReference type="InterPro" id="IPR036291">
    <property type="entry name" value="NAD(P)-bd_dom_sf"/>
</dbReference>
<dbReference type="Gene3D" id="3.40.50.720">
    <property type="entry name" value="NAD(P)-binding Rossmann-like Domain"/>
    <property type="match status" value="1"/>
</dbReference>
<dbReference type="InterPro" id="IPR002347">
    <property type="entry name" value="SDR_fam"/>
</dbReference>